<accession>A0A7X0WGK2</accession>
<dbReference type="InterPro" id="IPR000182">
    <property type="entry name" value="GNAT_dom"/>
</dbReference>
<dbReference type="RefSeq" id="WP_185375063.1">
    <property type="nucleotide sequence ID" value="NZ_JAARNB010000002.1"/>
</dbReference>
<evidence type="ECO:0000313" key="3">
    <source>
        <dbReference type="Proteomes" id="UP000532866"/>
    </source>
</evidence>
<organism evidence="2 3">
    <name type="scientific">Listeria booriae</name>
    <dbReference type="NCBI Taxonomy" id="1552123"/>
    <lineage>
        <taxon>Bacteria</taxon>
        <taxon>Bacillati</taxon>
        <taxon>Bacillota</taxon>
        <taxon>Bacilli</taxon>
        <taxon>Bacillales</taxon>
        <taxon>Listeriaceae</taxon>
        <taxon>Listeria</taxon>
    </lineage>
</organism>
<dbReference type="EMBL" id="JAAROL010000009">
    <property type="protein sequence ID" value="MBC1333391.1"/>
    <property type="molecule type" value="Genomic_DNA"/>
</dbReference>
<evidence type="ECO:0000313" key="2">
    <source>
        <dbReference type="EMBL" id="MBC1333391.1"/>
    </source>
</evidence>
<dbReference type="InterPro" id="IPR016181">
    <property type="entry name" value="Acyl_CoA_acyltransferase"/>
</dbReference>
<dbReference type="PANTHER" id="PTHR43792">
    <property type="entry name" value="GNAT FAMILY, PUTATIVE (AFU_ORTHOLOGUE AFUA_3G00765)-RELATED-RELATED"/>
    <property type="match status" value="1"/>
</dbReference>
<dbReference type="GO" id="GO:0016747">
    <property type="term" value="F:acyltransferase activity, transferring groups other than amino-acyl groups"/>
    <property type="evidence" value="ECO:0007669"/>
    <property type="project" value="InterPro"/>
</dbReference>
<proteinExistence type="predicted"/>
<dbReference type="Gene3D" id="3.40.630.30">
    <property type="match status" value="1"/>
</dbReference>
<protein>
    <submittedName>
        <fullName evidence="2">GNAT family N-acetyltransferase</fullName>
    </submittedName>
</protein>
<evidence type="ECO:0000259" key="1">
    <source>
        <dbReference type="PROSITE" id="PS51186"/>
    </source>
</evidence>
<dbReference type="SUPFAM" id="SSF55729">
    <property type="entry name" value="Acyl-CoA N-acyltransferases (Nat)"/>
    <property type="match status" value="1"/>
</dbReference>
<dbReference type="AlphaFoldDB" id="A0A7X0WGK2"/>
<feature type="domain" description="N-acetyltransferase" evidence="1">
    <location>
        <begin position="19"/>
        <end position="180"/>
    </location>
</feature>
<dbReference type="PANTHER" id="PTHR43792:SF1">
    <property type="entry name" value="N-ACETYLTRANSFERASE DOMAIN-CONTAINING PROTEIN"/>
    <property type="match status" value="1"/>
</dbReference>
<sequence>MESYSYVLAEHQTIQTERLILRPITLADARDIFEYASDEDNTKFVFDTHPDIDHTLKQIAEYFVATPLGKYGITLAETGKLIGTIDLRIDTTAKSGCLGYALNKAFWGNGYMTEAGFALLDLSFNKLELERVFSVHDVCNPASGKVMQRLGMKYEGTLRKSRLAKKVLVDDAYYSILKEEYSNEK</sequence>
<reference evidence="2 3" key="1">
    <citation type="submission" date="2020-03" db="EMBL/GenBank/DDBJ databases">
        <title>Soil Listeria distribution.</title>
        <authorList>
            <person name="Liao J."/>
            <person name="Wiedmann M."/>
        </authorList>
    </citation>
    <scope>NUCLEOTIDE SEQUENCE [LARGE SCALE GENOMIC DNA]</scope>
    <source>
        <strain evidence="2 3">FSL L7-1833</strain>
    </source>
</reference>
<dbReference type="PROSITE" id="PS51186">
    <property type="entry name" value="GNAT"/>
    <property type="match status" value="1"/>
</dbReference>
<dbReference type="Proteomes" id="UP000532866">
    <property type="component" value="Unassembled WGS sequence"/>
</dbReference>
<keyword evidence="2" id="KW-0808">Transferase</keyword>
<dbReference type="InterPro" id="IPR051531">
    <property type="entry name" value="N-acetyltransferase"/>
</dbReference>
<dbReference type="Pfam" id="PF13302">
    <property type="entry name" value="Acetyltransf_3"/>
    <property type="match status" value="1"/>
</dbReference>
<comment type="caution">
    <text evidence="2">The sequence shown here is derived from an EMBL/GenBank/DDBJ whole genome shotgun (WGS) entry which is preliminary data.</text>
</comment>
<gene>
    <name evidence="2" type="ORF">HB759_15705</name>
</gene>
<name>A0A7X0WGK2_9LIST</name>